<organism evidence="1 2">
    <name type="scientific">Smallanthus sonchifolius</name>
    <dbReference type="NCBI Taxonomy" id="185202"/>
    <lineage>
        <taxon>Eukaryota</taxon>
        <taxon>Viridiplantae</taxon>
        <taxon>Streptophyta</taxon>
        <taxon>Embryophyta</taxon>
        <taxon>Tracheophyta</taxon>
        <taxon>Spermatophyta</taxon>
        <taxon>Magnoliopsida</taxon>
        <taxon>eudicotyledons</taxon>
        <taxon>Gunneridae</taxon>
        <taxon>Pentapetalae</taxon>
        <taxon>asterids</taxon>
        <taxon>campanulids</taxon>
        <taxon>Asterales</taxon>
        <taxon>Asteraceae</taxon>
        <taxon>Asteroideae</taxon>
        <taxon>Heliantheae alliance</taxon>
        <taxon>Millerieae</taxon>
        <taxon>Smallanthus</taxon>
    </lineage>
</organism>
<evidence type="ECO:0000313" key="1">
    <source>
        <dbReference type="EMBL" id="KAI3817996.1"/>
    </source>
</evidence>
<dbReference type="Proteomes" id="UP001056120">
    <property type="component" value="Linkage Group LG04"/>
</dbReference>
<accession>A0ACB9JE89</accession>
<protein>
    <submittedName>
        <fullName evidence="1">Uncharacterized protein</fullName>
    </submittedName>
</protein>
<dbReference type="EMBL" id="CM042021">
    <property type="protein sequence ID" value="KAI3817996.1"/>
    <property type="molecule type" value="Genomic_DNA"/>
</dbReference>
<keyword evidence="2" id="KW-1185">Reference proteome</keyword>
<evidence type="ECO:0000313" key="2">
    <source>
        <dbReference type="Proteomes" id="UP001056120"/>
    </source>
</evidence>
<proteinExistence type="predicted"/>
<reference evidence="2" key="1">
    <citation type="journal article" date="2022" name="Mol. Ecol. Resour.">
        <title>The genomes of chicory, endive, great burdock and yacon provide insights into Asteraceae palaeo-polyploidization history and plant inulin production.</title>
        <authorList>
            <person name="Fan W."/>
            <person name="Wang S."/>
            <person name="Wang H."/>
            <person name="Wang A."/>
            <person name="Jiang F."/>
            <person name="Liu H."/>
            <person name="Zhao H."/>
            <person name="Xu D."/>
            <person name="Zhang Y."/>
        </authorList>
    </citation>
    <scope>NUCLEOTIDE SEQUENCE [LARGE SCALE GENOMIC DNA]</scope>
    <source>
        <strain evidence="2">cv. Yunnan</strain>
    </source>
</reference>
<gene>
    <name evidence="1" type="ORF">L1987_11798</name>
</gene>
<reference evidence="1 2" key="2">
    <citation type="journal article" date="2022" name="Mol. Ecol. Resour.">
        <title>The genomes of chicory, endive, great burdock and yacon provide insights into Asteraceae paleo-polyploidization history and plant inulin production.</title>
        <authorList>
            <person name="Fan W."/>
            <person name="Wang S."/>
            <person name="Wang H."/>
            <person name="Wang A."/>
            <person name="Jiang F."/>
            <person name="Liu H."/>
            <person name="Zhao H."/>
            <person name="Xu D."/>
            <person name="Zhang Y."/>
        </authorList>
    </citation>
    <scope>NUCLEOTIDE SEQUENCE [LARGE SCALE GENOMIC DNA]</scope>
    <source>
        <strain evidence="2">cv. Yunnan</strain>
        <tissue evidence="1">Leaves</tissue>
    </source>
</reference>
<sequence>MQFLKQPVQVRDALNVKKEGVSTHIKTHEIDDIHQPIDDDAVVKDSVLIDGEDGLYEEEGVETMEEEDADGSDLNDDLVLQFFCITVYSFGDPKLVSSKVLQVLPVVQRKSSKVMHRGISATRLHCQATPPG</sequence>
<comment type="caution">
    <text evidence="1">The sequence shown here is derived from an EMBL/GenBank/DDBJ whole genome shotgun (WGS) entry which is preliminary data.</text>
</comment>
<name>A0ACB9JE89_9ASTR</name>